<dbReference type="Gene3D" id="2.60.40.3700">
    <property type="match status" value="1"/>
</dbReference>
<evidence type="ECO:0000256" key="1">
    <source>
        <dbReference type="SAM" id="SignalP"/>
    </source>
</evidence>
<dbReference type="AlphaFoldDB" id="A0A7J5BC92"/>
<evidence type="ECO:0008006" key="4">
    <source>
        <dbReference type="Google" id="ProtNLM"/>
    </source>
</evidence>
<feature type="signal peptide" evidence="1">
    <location>
        <begin position="1"/>
        <end position="27"/>
    </location>
</feature>
<comment type="caution">
    <text evidence="2">The sequence shown here is derived from an EMBL/GenBank/DDBJ whole genome shotgun (WGS) entry which is preliminary data.</text>
</comment>
<protein>
    <recommendedName>
        <fullName evidence="4">CueP family metal-binding protein</fullName>
    </recommendedName>
</protein>
<accession>A0A7J5BC92</accession>
<dbReference type="RefSeq" id="WP_158052227.1">
    <property type="nucleotide sequence ID" value="NZ_WBKB01000004.1"/>
</dbReference>
<name>A0A7J5BC92_9MICO</name>
<dbReference type="Pfam" id="PF21172">
    <property type="entry name" value="CueP"/>
    <property type="match status" value="1"/>
</dbReference>
<evidence type="ECO:0000313" key="2">
    <source>
        <dbReference type="EMBL" id="KAB1643178.1"/>
    </source>
</evidence>
<dbReference type="InterPro" id="IPR047808">
    <property type="entry name" value="CueP-like"/>
</dbReference>
<dbReference type="EMBL" id="WBKB01000004">
    <property type="protein sequence ID" value="KAB1643178.1"/>
    <property type="molecule type" value="Genomic_DNA"/>
</dbReference>
<reference evidence="2 3" key="1">
    <citation type="submission" date="2019-09" db="EMBL/GenBank/DDBJ databases">
        <title>Phylogeny of genus Pseudoclavibacter and closely related genus.</title>
        <authorList>
            <person name="Li Y."/>
        </authorList>
    </citation>
    <scope>NUCLEOTIDE SEQUENCE [LARGE SCALE GENOMIC DNA]</scope>
    <source>
        <strain evidence="2 3">KCTC 13959</strain>
    </source>
</reference>
<evidence type="ECO:0000313" key="3">
    <source>
        <dbReference type="Proteomes" id="UP000433493"/>
    </source>
</evidence>
<organism evidence="2 3">
    <name type="scientific">Gulosibacter chungangensis</name>
    <dbReference type="NCBI Taxonomy" id="979746"/>
    <lineage>
        <taxon>Bacteria</taxon>
        <taxon>Bacillati</taxon>
        <taxon>Actinomycetota</taxon>
        <taxon>Actinomycetes</taxon>
        <taxon>Micrococcales</taxon>
        <taxon>Microbacteriaceae</taxon>
        <taxon>Gulosibacter</taxon>
    </lineage>
</organism>
<dbReference type="OrthoDB" id="73040at2"/>
<dbReference type="PROSITE" id="PS51257">
    <property type="entry name" value="PROKAR_LIPOPROTEIN"/>
    <property type="match status" value="1"/>
</dbReference>
<proteinExistence type="predicted"/>
<sequence length="192" mass="20487">MKRLTTLATAAAAILSLTLTGCSASDAAAPDTPSADLLASHNLTDMSAREIVDTLDRMNVSDRPADLIASVQPDALVLTDNVTEVSLDMPDDVTYVSVAPFVSQTHECFYHSLTTCRGELSAQQIEVRFIDDATGNVILEETTTTFDNGFAGFWLPRNLSGTIEVTYDGKTGETPFSTANDAATCITTLQLT</sequence>
<gene>
    <name evidence="2" type="ORF">F8O05_08065</name>
</gene>
<dbReference type="Proteomes" id="UP000433493">
    <property type="component" value="Unassembled WGS sequence"/>
</dbReference>
<keyword evidence="1" id="KW-0732">Signal</keyword>
<dbReference type="NCBIfam" id="NF038094">
    <property type="entry name" value="CueP_fam"/>
    <property type="match status" value="1"/>
</dbReference>
<feature type="chain" id="PRO_5029830365" description="CueP family metal-binding protein" evidence="1">
    <location>
        <begin position="28"/>
        <end position="192"/>
    </location>
</feature>
<keyword evidence="3" id="KW-1185">Reference proteome</keyword>